<dbReference type="InterPro" id="IPR049227">
    <property type="entry name" value="DUF6824"/>
</dbReference>
<evidence type="ECO:0000313" key="3">
    <source>
        <dbReference type="EMBL" id="KAL3797072.1"/>
    </source>
</evidence>
<evidence type="ECO:0000259" key="2">
    <source>
        <dbReference type="Pfam" id="PF20710"/>
    </source>
</evidence>
<evidence type="ECO:0000256" key="1">
    <source>
        <dbReference type="SAM" id="MobiDB-lite"/>
    </source>
</evidence>
<comment type="caution">
    <text evidence="3">The sequence shown here is derived from an EMBL/GenBank/DDBJ whole genome shotgun (WGS) entry which is preliminary data.</text>
</comment>
<gene>
    <name evidence="3" type="ORF">ACHAW5_007573</name>
</gene>
<feature type="compositionally biased region" description="Low complexity" evidence="1">
    <location>
        <begin position="264"/>
        <end position="277"/>
    </location>
</feature>
<feature type="compositionally biased region" description="Basic and acidic residues" evidence="1">
    <location>
        <begin position="485"/>
        <end position="495"/>
    </location>
</feature>
<feature type="compositionally biased region" description="Polar residues" evidence="1">
    <location>
        <begin position="360"/>
        <end position="371"/>
    </location>
</feature>
<protein>
    <recommendedName>
        <fullName evidence="2">DUF6824 domain-containing protein</fullName>
    </recommendedName>
</protein>
<feature type="region of interest" description="Disordered" evidence="1">
    <location>
        <begin position="626"/>
        <end position="657"/>
    </location>
</feature>
<dbReference type="EMBL" id="JALLAZ020000359">
    <property type="protein sequence ID" value="KAL3797072.1"/>
    <property type="molecule type" value="Genomic_DNA"/>
</dbReference>
<dbReference type="Pfam" id="PF20710">
    <property type="entry name" value="DUF6824"/>
    <property type="match status" value="1"/>
</dbReference>
<dbReference type="PANTHER" id="PTHR45691">
    <property type="entry name" value="PROTEIN DIAPHANOUS"/>
    <property type="match status" value="1"/>
</dbReference>
<feature type="compositionally biased region" description="Basic and acidic residues" evidence="1">
    <location>
        <begin position="82"/>
        <end position="119"/>
    </location>
</feature>
<proteinExistence type="predicted"/>
<feature type="region of interest" description="Disordered" evidence="1">
    <location>
        <begin position="1"/>
        <end position="24"/>
    </location>
</feature>
<dbReference type="PANTHER" id="PTHR45691:SF6">
    <property type="entry name" value="PROTEIN DIAPHANOUS"/>
    <property type="match status" value="1"/>
</dbReference>
<feature type="compositionally biased region" description="Pro residues" evidence="1">
    <location>
        <begin position="347"/>
        <end position="357"/>
    </location>
</feature>
<feature type="region of interest" description="Disordered" evidence="1">
    <location>
        <begin position="462"/>
        <end position="566"/>
    </location>
</feature>
<evidence type="ECO:0000313" key="4">
    <source>
        <dbReference type="Proteomes" id="UP001530315"/>
    </source>
</evidence>
<feature type="compositionally biased region" description="Pro residues" evidence="1">
    <location>
        <begin position="244"/>
        <end position="263"/>
    </location>
</feature>
<dbReference type="InterPro" id="IPR051412">
    <property type="entry name" value="Formin_Homology_Diaphanous_sf"/>
</dbReference>
<feature type="region of interest" description="Disordered" evidence="1">
    <location>
        <begin position="82"/>
        <end position="130"/>
    </location>
</feature>
<feature type="compositionally biased region" description="Polar residues" evidence="1">
    <location>
        <begin position="208"/>
        <end position="226"/>
    </location>
</feature>
<organism evidence="3 4">
    <name type="scientific">Stephanodiscus triporus</name>
    <dbReference type="NCBI Taxonomy" id="2934178"/>
    <lineage>
        <taxon>Eukaryota</taxon>
        <taxon>Sar</taxon>
        <taxon>Stramenopiles</taxon>
        <taxon>Ochrophyta</taxon>
        <taxon>Bacillariophyta</taxon>
        <taxon>Coscinodiscophyceae</taxon>
        <taxon>Thalassiosirophycidae</taxon>
        <taxon>Stephanodiscales</taxon>
        <taxon>Stephanodiscaceae</taxon>
        <taxon>Stephanodiscus</taxon>
    </lineage>
</organism>
<feature type="compositionally biased region" description="Pro residues" evidence="1">
    <location>
        <begin position="318"/>
        <end position="336"/>
    </location>
</feature>
<dbReference type="Proteomes" id="UP001530315">
    <property type="component" value="Unassembled WGS sequence"/>
</dbReference>
<reference evidence="3 4" key="1">
    <citation type="submission" date="2024-10" db="EMBL/GenBank/DDBJ databases">
        <title>Updated reference genomes for cyclostephanoid diatoms.</title>
        <authorList>
            <person name="Roberts W.R."/>
            <person name="Alverson A.J."/>
        </authorList>
    </citation>
    <scope>NUCLEOTIDE SEQUENCE [LARGE SCALE GENOMIC DNA]</scope>
    <source>
        <strain evidence="3 4">AJA276-08</strain>
    </source>
</reference>
<name>A0ABD3QAI1_9STRA</name>
<feature type="compositionally biased region" description="Low complexity" evidence="1">
    <location>
        <begin position="337"/>
        <end position="346"/>
    </location>
</feature>
<feature type="compositionally biased region" description="Pro residues" evidence="1">
    <location>
        <begin position="278"/>
        <end position="293"/>
    </location>
</feature>
<feature type="region of interest" description="Disordered" evidence="1">
    <location>
        <begin position="158"/>
        <end position="378"/>
    </location>
</feature>
<feature type="domain" description="DUF6824" evidence="2">
    <location>
        <begin position="11"/>
        <end position="96"/>
    </location>
</feature>
<sequence>MTGIAEPGPNDCLFGRGGGTNHHPGNKLYRKIVEDRKEKYLASKRLDKPLVAMDIINEWRALDPPGRFLKLNDKTKLWDDVGDKKAREKTSQALREKTPLKQREGEERGDHPMEGERSARFQPGTASPVNRHIKRSILARDHSLGEELLGANEISLEGFSWDDSDHDPNNAVVDDRQHGGGHRYPPQYPGEHREYYGGDHTMPPQYSYVKQHSLSNNPLSDATVSQPAPPAFGEPSSYYDHHYPPPPGQGYGPPPFPPPPPPHYSSSQNHQYHYSQHLPPPPLPPPLPPPPPQQQLRSQKHGPLADDGRYPSYDRPQSLPPPAYDDGGFPPPPPPHYYGYSPQQGWPTPPNKPPQPSPQFSYHSGGSNSSAFGRYDNSAASMGQYGTVCRETPGLSTAARAGTARHHAAKAVLREDPASAGSSQDYSKLAELIRDSSDSTTATQIDRSTSWVETGKVSGYEDNIRRTMSMPQRDSGRDIVAPNDETVKQERDSKPATENNGYKSSLMRKLSGGGMAINNPASPLDGILRNPSPDYHRPDAVKRDTSNQPVERSMKRVVLSRDQSEVARRLKEEQWSGFNGEGGGVSSKLTKAEMIDRQMSVEMNMLGLDDRTLDRGTTEGFLRSFLESSSSDLGAPSPIFETTSSMESSPPKVMGRTDGVTTIDEIALDIVDGKPPEEWDDTLDLEGLKNDVAEKWLKGET</sequence>
<feature type="compositionally biased region" description="Basic and acidic residues" evidence="1">
    <location>
        <begin position="534"/>
        <end position="545"/>
    </location>
</feature>
<dbReference type="AlphaFoldDB" id="A0ABD3QAI1"/>
<keyword evidence="4" id="KW-1185">Reference proteome</keyword>
<feature type="region of interest" description="Disordered" evidence="1">
    <location>
        <begin position="398"/>
        <end position="425"/>
    </location>
</feature>
<accession>A0ABD3QAI1</accession>